<dbReference type="GO" id="GO:0003924">
    <property type="term" value="F:GTPase activity"/>
    <property type="evidence" value="ECO:0007669"/>
    <property type="project" value="TreeGrafter"/>
</dbReference>
<comment type="similarity">
    <text evidence="10">Belongs to the TRAFAC class translation factor GTPase superfamily. Bms1-like GTPase family. BMS1 subfamily.</text>
</comment>
<keyword evidence="5" id="KW-0378">Hydrolase</keyword>
<dbReference type="InterPro" id="IPR012948">
    <property type="entry name" value="AARP2CN"/>
</dbReference>
<dbReference type="CDD" id="cd01882">
    <property type="entry name" value="BMS1"/>
    <property type="match status" value="1"/>
</dbReference>
<feature type="region of interest" description="Disordered" evidence="11">
    <location>
        <begin position="410"/>
        <end position="541"/>
    </location>
</feature>
<sequence length="541" mass="60971">MAKTSNIHEQSHKPHRLRQAGPSQKTKKKKQQGGGGEEKKRNPKAFGFSSSVKAKKLQSRTVEKEQRKLHVPTIERNYGEPPPFVVVVHGPPQVGKSLLIKCLVKHYTKHNIQEVRGPITIVSGKKRRVQFVECPNDINGMIDAAKFADLALLLIDGSYGFEMETFEFLNILQVHGFPKIMGVLTHLDQFKDRLKHRFWTEIYDGAKLFYLSGLIHGKYVKREIHNLARFISVMKFHPLSWRTSHPYVLADRFEDVTPPERVRLDNKCDRNITLYGYLRGCNLKKGTKVHIAGVGDYNLAGATALADPCPLPSAAKKKGLRDKEKLFYAPMSGIGDLVYDKDAVYININDHFVQYSNVDNKNESMAHKGKDQDVGESLVKSLQNTKYSIDEKLEKSFISLFSRNANISSEAQNDAKDNHESVDHSHNLEPNESGEESDAEDLDGSESTDEDEAAQKDALVNGESDSSDEEYGAAAKQKVDPQDRMKEQVEFHGGRLRRKAMFGNDIDDKDLKDSDEGSEGDDDVGDQSFSDSDFQRKTEMK</sequence>
<accession>A0A6N2KHA9</accession>
<dbReference type="GO" id="GO:0034511">
    <property type="term" value="F:U3 snoRNA binding"/>
    <property type="evidence" value="ECO:0007669"/>
    <property type="project" value="TreeGrafter"/>
</dbReference>
<evidence type="ECO:0000256" key="3">
    <source>
        <dbReference type="ARBA" id="ARBA00022553"/>
    </source>
</evidence>
<keyword evidence="8" id="KW-0539">Nucleus</keyword>
<dbReference type="AlphaFoldDB" id="A0A6N2KHA9"/>
<evidence type="ECO:0000256" key="6">
    <source>
        <dbReference type="ARBA" id="ARBA00022840"/>
    </source>
</evidence>
<dbReference type="PANTHER" id="PTHR12858:SF2">
    <property type="entry name" value="RIBOSOME BIOGENESIS PROTEIN BMS1 HOMOLOG"/>
    <property type="match status" value="1"/>
</dbReference>
<dbReference type="GO" id="GO:0000479">
    <property type="term" value="P:endonucleolytic cleavage of tricistronic rRNA transcript (SSU-rRNA, 5.8S rRNA, LSU-rRNA)"/>
    <property type="evidence" value="ECO:0007669"/>
    <property type="project" value="TreeGrafter"/>
</dbReference>
<proteinExistence type="inferred from homology"/>
<keyword evidence="2" id="KW-0690">Ribosome biogenesis</keyword>
<evidence type="ECO:0000256" key="9">
    <source>
        <dbReference type="ARBA" id="ARBA00049117"/>
    </source>
</evidence>
<dbReference type="InterPro" id="IPR037875">
    <property type="entry name" value="Bms1_N"/>
</dbReference>
<comment type="subcellular location">
    <subcellularLocation>
        <location evidence="1">Nucleus</location>
        <location evidence="1">Nucleolus</location>
    </subcellularLocation>
</comment>
<feature type="compositionally biased region" description="Acidic residues" evidence="11">
    <location>
        <begin position="432"/>
        <end position="452"/>
    </location>
</feature>
<dbReference type="Gene3D" id="3.40.50.300">
    <property type="entry name" value="P-loop containing nucleotide triphosphate hydrolases"/>
    <property type="match status" value="1"/>
</dbReference>
<dbReference type="GO" id="GO:0005654">
    <property type="term" value="C:nucleoplasm"/>
    <property type="evidence" value="ECO:0007669"/>
    <property type="project" value="UniProtKB-ARBA"/>
</dbReference>
<dbReference type="SMART" id="SM00785">
    <property type="entry name" value="AARP2CN"/>
    <property type="match status" value="1"/>
</dbReference>
<feature type="compositionally biased region" description="Basic and acidic residues" evidence="11">
    <location>
        <begin position="413"/>
        <end position="429"/>
    </location>
</feature>
<evidence type="ECO:0000256" key="1">
    <source>
        <dbReference type="ARBA" id="ARBA00004604"/>
    </source>
</evidence>
<dbReference type="GO" id="GO:0005525">
    <property type="term" value="F:GTP binding"/>
    <property type="evidence" value="ECO:0007669"/>
    <property type="project" value="UniProtKB-KW"/>
</dbReference>
<dbReference type="PANTHER" id="PTHR12858">
    <property type="entry name" value="RIBOSOME BIOGENESIS PROTEIN"/>
    <property type="match status" value="1"/>
</dbReference>
<name>A0A6N2KHA9_SALVM</name>
<feature type="region of interest" description="Disordered" evidence="11">
    <location>
        <begin position="1"/>
        <end position="68"/>
    </location>
</feature>
<dbReference type="GO" id="GO:0030686">
    <property type="term" value="C:90S preribosome"/>
    <property type="evidence" value="ECO:0007669"/>
    <property type="project" value="TreeGrafter"/>
</dbReference>
<dbReference type="GO" id="GO:0032040">
    <property type="term" value="C:small-subunit processome"/>
    <property type="evidence" value="ECO:0007669"/>
    <property type="project" value="UniProtKB-ARBA"/>
</dbReference>
<dbReference type="InterPro" id="IPR030387">
    <property type="entry name" value="G_Bms1/Tsr1_dom"/>
</dbReference>
<dbReference type="InterPro" id="IPR039761">
    <property type="entry name" value="Bms1/Tsr1"/>
</dbReference>
<dbReference type="GO" id="GO:0005524">
    <property type="term" value="F:ATP binding"/>
    <property type="evidence" value="ECO:0007669"/>
    <property type="project" value="UniProtKB-KW"/>
</dbReference>
<feature type="compositionally biased region" description="Basic and acidic residues" evidence="11">
    <location>
        <begin position="477"/>
        <end position="493"/>
    </location>
</feature>
<reference evidence="13" key="1">
    <citation type="submission" date="2019-03" db="EMBL/GenBank/DDBJ databases">
        <authorList>
            <person name="Mank J."/>
            <person name="Almeida P."/>
        </authorList>
    </citation>
    <scope>NUCLEOTIDE SEQUENCE</scope>
    <source>
        <strain evidence="13">78183</strain>
    </source>
</reference>
<feature type="domain" description="Bms1-type G" evidence="12">
    <location>
        <begin position="81"/>
        <end position="237"/>
    </location>
</feature>
<organism evidence="13">
    <name type="scientific">Salix viminalis</name>
    <name type="common">Common osier</name>
    <name type="synonym">Basket willow</name>
    <dbReference type="NCBI Taxonomy" id="40686"/>
    <lineage>
        <taxon>Eukaryota</taxon>
        <taxon>Viridiplantae</taxon>
        <taxon>Streptophyta</taxon>
        <taxon>Embryophyta</taxon>
        <taxon>Tracheophyta</taxon>
        <taxon>Spermatophyta</taxon>
        <taxon>Magnoliopsida</taxon>
        <taxon>eudicotyledons</taxon>
        <taxon>Gunneridae</taxon>
        <taxon>Pentapetalae</taxon>
        <taxon>rosids</taxon>
        <taxon>fabids</taxon>
        <taxon>Malpighiales</taxon>
        <taxon>Salicaceae</taxon>
        <taxon>Saliceae</taxon>
        <taxon>Salix</taxon>
    </lineage>
</organism>
<evidence type="ECO:0000313" key="13">
    <source>
        <dbReference type="EMBL" id="VFU24345.1"/>
    </source>
</evidence>
<dbReference type="PROSITE" id="PS51714">
    <property type="entry name" value="G_BMS1"/>
    <property type="match status" value="1"/>
</dbReference>
<keyword evidence="7" id="KW-0342">GTP-binding</keyword>
<gene>
    <name evidence="13" type="ORF">SVIM_LOCUS45296</name>
</gene>
<evidence type="ECO:0000256" key="8">
    <source>
        <dbReference type="ARBA" id="ARBA00023242"/>
    </source>
</evidence>
<keyword evidence="4" id="KW-0547">Nucleotide-binding</keyword>
<comment type="catalytic activity">
    <reaction evidence="9">
        <text>GTP + H2O = GDP + phosphate + H(+)</text>
        <dbReference type="Rhea" id="RHEA:19669"/>
        <dbReference type="ChEBI" id="CHEBI:15377"/>
        <dbReference type="ChEBI" id="CHEBI:15378"/>
        <dbReference type="ChEBI" id="CHEBI:37565"/>
        <dbReference type="ChEBI" id="CHEBI:43474"/>
        <dbReference type="ChEBI" id="CHEBI:58189"/>
    </reaction>
    <physiologicalReaction direction="left-to-right" evidence="9">
        <dbReference type="Rhea" id="RHEA:19670"/>
    </physiologicalReaction>
</comment>
<dbReference type="FunFam" id="3.40.50.300:FF:000105">
    <property type="entry name" value="BMS1 ribosome biogenesis factor"/>
    <property type="match status" value="1"/>
</dbReference>
<evidence type="ECO:0000256" key="11">
    <source>
        <dbReference type="SAM" id="MobiDB-lite"/>
    </source>
</evidence>
<evidence type="ECO:0000256" key="5">
    <source>
        <dbReference type="ARBA" id="ARBA00022801"/>
    </source>
</evidence>
<evidence type="ECO:0000256" key="4">
    <source>
        <dbReference type="ARBA" id="ARBA00022741"/>
    </source>
</evidence>
<protein>
    <recommendedName>
        <fullName evidence="12">Bms1-type G domain-containing protein</fullName>
    </recommendedName>
</protein>
<feature type="compositionally biased region" description="Acidic residues" evidence="11">
    <location>
        <begin position="516"/>
        <end position="525"/>
    </location>
</feature>
<evidence type="ECO:0000256" key="2">
    <source>
        <dbReference type="ARBA" id="ARBA00022517"/>
    </source>
</evidence>
<dbReference type="GO" id="GO:0000462">
    <property type="term" value="P:maturation of SSU-rRNA from tricistronic rRNA transcript (SSU-rRNA, 5.8S rRNA, LSU-rRNA)"/>
    <property type="evidence" value="ECO:0007669"/>
    <property type="project" value="TreeGrafter"/>
</dbReference>
<dbReference type="SUPFAM" id="SSF52540">
    <property type="entry name" value="P-loop containing nucleoside triphosphate hydrolases"/>
    <property type="match status" value="1"/>
</dbReference>
<evidence type="ECO:0000256" key="10">
    <source>
        <dbReference type="ARBA" id="ARBA00061391"/>
    </source>
</evidence>
<evidence type="ECO:0000256" key="7">
    <source>
        <dbReference type="ARBA" id="ARBA00023134"/>
    </source>
</evidence>
<dbReference type="EMBL" id="CAADRP010000169">
    <property type="protein sequence ID" value="VFU24345.1"/>
    <property type="molecule type" value="Genomic_DNA"/>
</dbReference>
<dbReference type="Pfam" id="PF08142">
    <property type="entry name" value="AARP2CN"/>
    <property type="match status" value="1"/>
</dbReference>
<dbReference type="InterPro" id="IPR027417">
    <property type="entry name" value="P-loop_NTPase"/>
</dbReference>
<keyword evidence="3" id="KW-0597">Phosphoprotein</keyword>
<keyword evidence="6" id="KW-0067">ATP-binding</keyword>
<evidence type="ECO:0000259" key="12">
    <source>
        <dbReference type="PROSITE" id="PS51714"/>
    </source>
</evidence>